<sequence length="134" mass="15403">MRFDNPAHSSYRAMKFFRRTPRCRTAVCPPSSSFGADSRWRQLTRWLRPDGEGASEGARQAFEEALRGLPGDEAEMLRTRVRRSPGLQELWHLRSAVFGLVARHSSQLEAQRRMATLDRHFPSRRLNAAAARRP</sequence>
<dbReference type="EMBL" id="JABBFW010000003">
    <property type="protein sequence ID" value="NML14497.1"/>
    <property type="molecule type" value="Genomic_DNA"/>
</dbReference>
<evidence type="ECO:0000313" key="2">
    <source>
        <dbReference type="Proteomes" id="UP000574067"/>
    </source>
</evidence>
<proteinExistence type="predicted"/>
<gene>
    <name evidence="1" type="ORF">HHL10_05845</name>
</gene>
<dbReference type="RefSeq" id="WP_169159413.1">
    <property type="nucleotide sequence ID" value="NZ_JABBFW010000003.1"/>
</dbReference>
<reference evidence="1 2" key="1">
    <citation type="submission" date="2020-04" db="EMBL/GenBank/DDBJ databases">
        <title>Azohydromonas sp. isolated from soil.</title>
        <authorList>
            <person name="Dahal R.H."/>
        </authorList>
    </citation>
    <scope>NUCLEOTIDE SEQUENCE [LARGE SCALE GENOMIC DNA]</scope>
    <source>
        <strain evidence="1 2">G-1-1-14</strain>
    </source>
</reference>
<protein>
    <submittedName>
        <fullName evidence="1">Uncharacterized protein</fullName>
    </submittedName>
</protein>
<comment type="caution">
    <text evidence="1">The sequence shown here is derived from an EMBL/GenBank/DDBJ whole genome shotgun (WGS) entry which is preliminary data.</text>
</comment>
<name>A0A848F356_9BURK</name>
<organism evidence="1 2">
    <name type="scientific">Azohydromonas caseinilytica</name>
    <dbReference type="NCBI Taxonomy" id="2728836"/>
    <lineage>
        <taxon>Bacteria</taxon>
        <taxon>Pseudomonadati</taxon>
        <taxon>Pseudomonadota</taxon>
        <taxon>Betaproteobacteria</taxon>
        <taxon>Burkholderiales</taxon>
        <taxon>Sphaerotilaceae</taxon>
        <taxon>Azohydromonas</taxon>
    </lineage>
</organism>
<dbReference type="Proteomes" id="UP000574067">
    <property type="component" value="Unassembled WGS sequence"/>
</dbReference>
<evidence type="ECO:0000313" key="1">
    <source>
        <dbReference type="EMBL" id="NML14497.1"/>
    </source>
</evidence>
<accession>A0A848F356</accession>
<dbReference type="AlphaFoldDB" id="A0A848F356"/>
<keyword evidence="2" id="KW-1185">Reference proteome</keyword>